<evidence type="ECO:0000313" key="3">
    <source>
        <dbReference type="Proteomes" id="UP001174694"/>
    </source>
</evidence>
<feature type="compositionally biased region" description="Basic and acidic residues" evidence="1">
    <location>
        <begin position="430"/>
        <end position="444"/>
    </location>
</feature>
<feature type="region of interest" description="Disordered" evidence="1">
    <location>
        <begin position="401"/>
        <end position="488"/>
    </location>
</feature>
<organism evidence="2 3">
    <name type="scientific">Pleurostoma richardsiae</name>
    <dbReference type="NCBI Taxonomy" id="41990"/>
    <lineage>
        <taxon>Eukaryota</taxon>
        <taxon>Fungi</taxon>
        <taxon>Dikarya</taxon>
        <taxon>Ascomycota</taxon>
        <taxon>Pezizomycotina</taxon>
        <taxon>Sordariomycetes</taxon>
        <taxon>Sordariomycetidae</taxon>
        <taxon>Calosphaeriales</taxon>
        <taxon>Pleurostomataceae</taxon>
        <taxon>Pleurostoma</taxon>
    </lineage>
</organism>
<dbReference type="Proteomes" id="UP001174694">
    <property type="component" value="Unassembled WGS sequence"/>
</dbReference>
<feature type="compositionally biased region" description="Low complexity" evidence="1">
    <location>
        <begin position="500"/>
        <end position="510"/>
    </location>
</feature>
<dbReference type="PANTHER" id="PTHR13060">
    <property type="entry name" value="SGT1 PROTEIN HSGT1 SUPPRESSOR OF GCR2"/>
    <property type="match status" value="1"/>
</dbReference>
<dbReference type="GO" id="GO:0005634">
    <property type="term" value="C:nucleus"/>
    <property type="evidence" value="ECO:0007669"/>
    <property type="project" value="TreeGrafter"/>
</dbReference>
<proteinExistence type="predicted"/>
<feature type="compositionally biased region" description="Basic and acidic residues" evidence="1">
    <location>
        <begin position="455"/>
        <end position="486"/>
    </location>
</feature>
<dbReference type="InterPro" id="IPR010770">
    <property type="entry name" value="Ecd"/>
</dbReference>
<evidence type="ECO:0000256" key="1">
    <source>
        <dbReference type="SAM" id="MobiDB-lite"/>
    </source>
</evidence>
<dbReference type="AlphaFoldDB" id="A0AA38VC31"/>
<keyword evidence="3" id="KW-1185">Reference proteome</keyword>
<gene>
    <name evidence="2" type="ORF">NKR23_g9924</name>
</gene>
<dbReference type="EMBL" id="JANBVO010000041">
    <property type="protein sequence ID" value="KAJ9134758.1"/>
    <property type="molecule type" value="Genomic_DNA"/>
</dbReference>
<feature type="region of interest" description="Disordered" evidence="1">
    <location>
        <begin position="551"/>
        <end position="581"/>
    </location>
</feature>
<protein>
    <submittedName>
        <fullName evidence="2">SGT1-domain-containing protein</fullName>
    </submittedName>
</protein>
<name>A0AA38VC31_9PEZI</name>
<dbReference type="PANTHER" id="PTHR13060:SF0">
    <property type="entry name" value="PROTEIN ECDYSONELESS HOMOLOG"/>
    <property type="match status" value="1"/>
</dbReference>
<sequence length="581" mass="64960">MLFIIDGQLDSRKLLSSLECVRKAAMHLADQLTKDYIWQRDCFSLETKSEKGVTFLHGTTEYGDSIEDEWLIVYILRELSKQFPTLWVRVADSDGEFLLVEAAQVAPRWLNPELDKHRVWIHEGRLCIIPLSPGVDAPGKNLGLPEALEVLKSSPDLLIHSAFLEAEAFYRLEKYPAHINQAIHCAKVTIPRKLAYILHQRPKAIAPAIEAFYLRDPIAMKPLLSPSSDGLEFPPVDLVTVSVRFTRVLFAQIKSQRFPAPPTWKDIMQCAEEGVPNSPRGYKRRAMLELGMKVACGFEMLVARASKSNSRLVREVALLLEDLEEDGDQVLPSDVDIGTWKDVGRDDDDSWMDIDYNDLDQELNGRGGKRKEDDSGNANAQADLRKIVSRFEAFLNDEEAGIDGAEFDEMDQDDDDSNGSETEDSEFEDKEVSFDEQEFARMMREMMGIPSEVAEPPRRAEADESRKPPHSGGDHVDEDAEIRKLAEQMGAELEEHGALALEPAAEKPAAIGTSRSGPPLESPEEEESSNEERGFNIDYNLAKNILESFKGQAGDSGPASSILNILGMSLPRDEDQEDEDG</sequence>
<dbReference type="Pfam" id="PF07093">
    <property type="entry name" value="SGT1"/>
    <property type="match status" value="2"/>
</dbReference>
<accession>A0AA38VC31</accession>
<evidence type="ECO:0000313" key="2">
    <source>
        <dbReference type="EMBL" id="KAJ9134758.1"/>
    </source>
</evidence>
<feature type="compositionally biased region" description="Acidic residues" evidence="1">
    <location>
        <begin position="401"/>
        <end position="429"/>
    </location>
</feature>
<reference evidence="2" key="1">
    <citation type="submission" date="2022-07" db="EMBL/GenBank/DDBJ databases">
        <title>Fungi with potential for degradation of polypropylene.</title>
        <authorList>
            <person name="Gostincar C."/>
        </authorList>
    </citation>
    <scope>NUCLEOTIDE SEQUENCE</scope>
    <source>
        <strain evidence="2">EXF-13308</strain>
    </source>
</reference>
<comment type="caution">
    <text evidence="2">The sequence shown here is derived from an EMBL/GenBank/DDBJ whole genome shotgun (WGS) entry which is preliminary data.</text>
</comment>
<feature type="region of interest" description="Disordered" evidence="1">
    <location>
        <begin position="500"/>
        <end position="534"/>
    </location>
</feature>